<evidence type="ECO:0008006" key="4">
    <source>
        <dbReference type="Google" id="ProtNLM"/>
    </source>
</evidence>
<gene>
    <name evidence="2" type="ORF">D1223_15210</name>
</gene>
<dbReference type="EMBL" id="QWFX01000014">
    <property type="protein sequence ID" value="RIJ27173.1"/>
    <property type="molecule type" value="Genomic_DNA"/>
</dbReference>
<comment type="caution">
    <text evidence="2">The sequence shown here is derived from an EMBL/GenBank/DDBJ whole genome shotgun (WGS) entry which is preliminary data.</text>
</comment>
<accession>A0A399R8R9</accession>
<evidence type="ECO:0000313" key="2">
    <source>
        <dbReference type="EMBL" id="RIJ27173.1"/>
    </source>
</evidence>
<evidence type="ECO:0000256" key="1">
    <source>
        <dbReference type="SAM" id="SignalP"/>
    </source>
</evidence>
<dbReference type="AlphaFoldDB" id="A0A399R8R9"/>
<evidence type="ECO:0000313" key="3">
    <source>
        <dbReference type="Proteomes" id="UP000266385"/>
    </source>
</evidence>
<dbReference type="Proteomes" id="UP000266385">
    <property type="component" value="Unassembled WGS sequence"/>
</dbReference>
<proteinExistence type="predicted"/>
<reference evidence="2 3" key="1">
    <citation type="submission" date="2018-08" db="EMBL/GenBank/DDBJ databases">
        <title>Henriciella mobilis sp. nov., isolated from seawater.</title>
        <authorList>
            <person name="Cheng H."/>
            <person name="Wu Y.-H."/>
            <person name="Xu X.-W."/>
            <person name="Guo L.-L."/>
        </authorList>
    </citation>
    <scope>NUCLEOTIDE SEQUENCE [LARGE SCALE GENOMIC DNA]</scope>
    <source>
        <strain evidence="2 3">JN25</strain>
    </source>
</reference>
<feature type="signal peptide" evidence="1">
    <location>
        <begin position="1"/>
        <end position="31"/>
    </location>
</feature>
<name>A0A399R8R9_9PROT</name>
<feature type="chain" id="PRO_5017384916" description="Copper resistance protein B" evidence="1">
    <location>
        <begin position="32"/>
        <end position="255"/>
    </location>
</feature>
<organism evidence="2 3">
    <name type="scientific">Henriciella mobilis</name>
    <dbReference type="NCBI Taxonomy" id="2305467"/>
    <lineage>
        <taxon>Bacteria</taxon>
        <taxon>Pseudomonadati</taxon>
        <taxon>Pseudomonadota</taxon>
        <taxon>Alphaproteobacteria</taxon>
        <taxon>Hyphomonadales</taxon>
        <taxon>Hyphomonadaceae</taxon>
        <taxon>Henriciella</taxon>
    </lineage>
</organism>
<protein>
    <recommendedName>
        <fullName evidence="4">Copper resistance protein B</fullName>
    </recommendedName>
</protein>
<sequence>MKALNFMTTRFFKFVATISFVTGLAMLPAQAQSLTGNVGSAGVTKAEQSVEARLGLDDEGNAASRIHYDNAFTDWYQLRLIGSFSKPDSEDWDLTGLTVENWFQWSEEQADNSGFNGGLRFAYGFAKDDGPDEAEVRLTLTDKFAGDWEWRSNLIAEIEAGDGSDGGVDLELRGQISRAVNVSALGSDDWRLGVEVFSELGNSRNIPGFDDQAHQVGPVVKIGWDNGVFVQSAVRVGITGGADDSMAKLFIGREF</sequence>
<keyword evidence="3" id="KW-1185">Reference proteome</keyword>
<keyword evidence="1" id="KW-0732">Signal</keyword>